<accession>H9UC86</accession>
<dbReference type="InterPro" id="IPR025394">
    <property type="entry name" value="DUF4127"/>
</dbReference>
<protein>
    <recommendedName>
        <fullName evidence="3">DUF4127 family protein</fullName>
    </recommendedName>
</protein>
<keyword evidence="2" id="KW-1185">Reference proteome</keyword>
<evidence type="ECO:0000313" key="2">
    <source>
        <dbReference type="Proteomes" id="UP000007384"/>
    </source>
</evidence>
<proteinExistence type="predicted"/>
<name>H9UC86_FERPD</name>
<dbReference type="STRING" id="771875.Ferpe_1020"/>
<dbReference type="HOGENOM" id="CLU_031189_0_0_0"/>
<gene>
    <name evidence="1" type="ordered locus">Ferpe_1020</name>
</gene>
<dbReference type="PATRIC" id="fig|771875.3.peg.1045"/>
<dbReference type="eggNOG" id="ENOG502Z7Q0">
    <property type="taxonomic scope" value="Bacteria"/>
</dbReference>
<dbReference type="EMBL" id="CP003260">
    <property type="protein sequence ID" value="AFG35129.1"/>
    <property type="molecule type" value="Genomic_DNA"/>
</dbReference>
<sequence>MFCTHLAFVKMLGFKLQGAYILQMRVLFLPIDERFCTKDYFLHLCSSVGIDVLVPEYFGLKKIPADVDYIINWLFENSSNCDIAILSLDMLLHGGLVPSRLDYTQEETLVKRLNVLSLLKRQNTNLKIYVTKSITRIPTYNSMEEEPDYWGYFGKALYEYSLELAKGSKVKKTDIPNWIIEDFLWRRRRNLKIIRETIKLVRSEVIDFLTIMLDDNSEGSLVYKEACELHELVKQQGLSDKIQIRNGADEASLSLLSKSLCDYFGLQPTFKIVYRKPEYAHLVPPYHSDDLDTSTKSHIVGAGGKLTDSEREFDILLYVNNFAPDEPREAPFQENLHEQESHDKLKHLIELALEQSKIIAIADVRYANGSDNILVEELLQRPIDWKSVTYYGWNTAGNTLGSTCAHAVILYFSKVGLLKLNVQDLEKYQSILLLEHWGYQANVRKMLYGEIEKLGYSAGSCLSMIKDEDWAKNFVQENLKPYLEKINRAFKKSWKCSIFFPWHRPFEIGIVLHDTQ</sequence>
<dbReference type="Proteomes" id="UP000007384">
    <property type="component" value="Chromosome"/>
</dbReference>
<dbReference type="AlphaFoldDB" id="H9UC86"/>
<dbReference type="KEGG" id="fpe:Ferpe_1020"/>
<reference evidence="1" key="1">
    <citation type="submission" date="2012-03" db="EMBL/GenBank/DDBJ databases">
        <title>Complete sequence of Fervidobacterium pennivorans DSM 9078.</title>
        <authorList>
            <consortium name="US DOE Joint Genome Institute"/>
            <person name="Lucas S."/>
            <person name="Han J."/>
            <person name="Lapidus A."/>
            <person name="Cheng J.-F."/>
            <person name="Goodwin L."/>
            <person name="Pitluck S."/>
            <person name="Peters L."/>
            <person name="Ovchinnikova G."/>
            <person name="Lu M."/>
            <person name="Detter J.C."/>
            <person name="Han C."/>
            <person name="Tapia R."/>
            <person name="Land M."/>
            <person name="Hauser L."/>
            <person name="Kyrpides N."/>
            <person name="Ivanova N."/>
            <person name="Pagani I."/>
            <person name="Noll K.M."/>
            <person name="Woyke T."/>
        </authorList>
    </citation>
    <scope>NUCLEOTIDE SEQUENCE</scope>
    <source>
        <strain evidence="1">DSM 9078</strain>
    </source>
</reference>
<evidence type="ECO:0000313" key="1">
    <source>
        <dbReference type="EMBL" id="AFG35129.1"/>
    </source>
</evidence>
<organism evidence="1 2">
    <name type="scientific">Fervidobacterium pennivorans (strain DSM 9078 / Ven5)</name>
    <dbReference type="NCBI Taxonomy" id="771875"/>
    <lineage>
        <taxon>Bacteria</taxon>
        <taxon>Thermotogati</taxon>
        <taxon>Thermotogota</taxon>
        <taxon>Thermotogae</taxon>
        <taxon>Thermotogales</taxon>
        <taxon>Fervidobacteriaceae</taxon>
        <taxon>Fervidobacterium</taxon>
    </lineage>
</organism>
<evidence type="ECO:0008006" key="3">
    <source>
        <dbReference type="Google" id="ProtNLM"/>
    </source>
</evidence>
<dbReference type="Pfam" id="PF13552">
    <property type="entry name" value="DUF4127"/>
    <property type="match status" value="1"/>
</dbReference>